<name>B4FII1_MAIZE</name>
<dbReference type="EMBL" id="BT036919">
    <property type="protein sequence ID" value="ACF81924.1"/>
    <property type="molecule type" value="mRNA"/>
</dbReference>
<accession>B4FII1</accession>
<proteinExistence type="evidence at transcript level"/>
<protein>
    <submittedName>
        <fullName evidence="1">Uncharacterized protein</fullName>
    </submittedName>
</protein>
<reference evidence="1" key="1">
    <citation type="journal article" date="2009" name="PLoS Genet.">
        <title>Sequencing, mapping, and analysis of 27,455 maize full-length cDNAs.</title>
        <authorList>
            <person name="Soderlund C."/>
            <person name="Descour A."/>
            <person name="Kudrna D."/>
            <person name="Bomhoff M."/>
            <person name="Boyd L."/>
            <person name="Currie J."/>
            <person name="Angelova A."/>
            <person name="Collura K."/>
            <person name="Wissotski M."/>
            <person name="Ashley E."/>
            <person name="Morrow D."/>
            <person name="Fernandes J."/>
            <person name="Walbot V."/>
            <person name="Yu Y."/>
        </authorList>
    </citation>
    <scope>NUCLEOTIDE SEQUENCE</scope>
    <source>
        <strain evidence="1">B73</strain>
    </source>
</reference>
<sequence length="61" mass="6167">MRARGAGALLAPRRDGGRGPLAGVPVASTTSISLASASAMSRGGSCFCSELLIWRQSSVDC</sequence>
<organism evidence="1">
    <name type="scientific">Zea mays</name>
    <name type="common">Maize</name>
    <dbReference type="NCBI Taxonomy" id="4577"/>
    <lineage>
        <taxon>Eukaryota</taxon>
        <taxon>Viridiplantae</taxon>
        <taxon>Streptophyta</taxon>
        <taxon>Embryophyta</taxon>
        <taxon>Tracheophyta</taxon>
        <taxon>Spermatophyta</taxon>
        <taxon>Magnoliopsida</taxon>
        <taxon>Liliopsida</taxon>
        <taxon>Poales</taxon>
        <taxon>Poaceae</taxon>
        <taxon>PACMAD clade</taxon>
        <taxon>Panicoideae</taxon>
        <taxon>Andropogonodae</taxon>
        <taxon>Andropogoneae</taxon>
        <taxon>Tripsacinae</taxon>
        <taxon>Zea</taxon>
    </lineage>
</organism>
<evidence type="ECO:0000313" key="1">
    <source>
        <dbReference type="EMBL" id="ACF81924.1"/>
    </source>
</evidence>
<dbReference type="AlphaFoldDB" id="B4FII1"/>